<evidence type="ECO:0000256" key="1">
    <source>
        <dbReference type="SAM" id="Phobius"/>
    </source>
</evidence>
<keyword evidence="1" id="KW-0472">Membrane</keyword>
<keyword evidence="2" id="KW-1185">Reference proteome</keyword>
<dbReference type="WBParaSite" id="ALUE_0002045301-mRNA-1">
    <property type="protein sequence ID" value="ALUE_0002045301-mRNA-1"/>
    <property type="gene ID" value="ALUE_0002045301"/>
</dbReference>
<reference evidence="3" key="1">
    <citation type="submission" date="2017-02" db="UniProtKB">
        <authorList>
            <consortium name="WormBaseParasite"/>
        </authorList>
    </citation>
    <scope>IDENTIFICATION</scope>
</reference>
<name>A0A0M3INX5_ASCLU</name>
<keyword evidence="1" id="KW-0812">Transmembrane</keyword>
<feature type="transmembrane region" description="Helical" evidence="1">
    <location>
        <begin position="16"/>
        <end position="39"/>
    </location>
</feature>
<proteinExistence type="predicted"/>
<keyword evidence="1" id="KW-1133">Transmembrane helix</keyword>
<dbReference type="AlphaFoldDB" id="A0A0M3INX5"/>
<accession>A0A0M3INX5</accession>
<organism evidence="2 3">
    <name type="scientific">Ascaris lumbricoides</name>
    <name type="common">Giant roundworm</name>
    <dbReference type="NCBI Taxonomy" id="6252"/>
    <lineage>
        <taxon>Eukaryota</taxon>
        <taxon>Metazoa</taxon>
        <taxon>Ecdysozoa</taxon>
        <taxon>Nematoda</taxon>
        <taxon>Chromadorea</taxon>
        <taxon>Rhabditida</taxon>
        <taxon>Spirurina</taxon>
        <taxon>Ascaridomorpha</taxon>
        <taxon>Ascaridoidea</taxon>
        <taxon>Ascarididae</taxon>
        <taxon>Ascaris</taxon>
    </lineage>
</organism>
<evidence type="ECO:0000313" key="3">
    <source>
        <dbReference type="WBParaSite" id="ALUE_0002045301-mRNA-1"/>
    </source>
</evidence>
<protein>
    <submittedName>
        <fullName evidence="3">Secreted protein</fullName>
    </submittedName>
</protein>
<sequence length="127" mass="14366">MCAAYHLDVYLLPGKYTLNMGCAFPFAQLLLLLMVIDLVSARMETIKYMSDPVKLLINKVNAQTQMAIPAYKKLLANKSLRNGRSSKRKLLTSLRRPMNSYLFSSPLFDLESSLSRRRPANIPPSLT</sequence>
<dbReference type="Proteomes" id="UP000036681">
    <property type="component" value="Unplaced"/>
</dbReference>
<evidence type="ECO:0000313" key="2">
    <source>
        <dbReference type="Proteomes" id="UP000036681"/>
    </source>
</evidence>